<dbReference type="Proteomes" id="UP000248329">
    <property type="component" value="Unassembled WGS sequence"/>
</dbReference>
<reference evidence="1" key="1">
    <citation type="submission" date="2018-01" db="EMBL/GenBank/DDBJ databases">
        <authorList>
            <person name="Krukenberg V."/>
        </authorList>
    </citation>
    <scope>NUCLEOTIDE SEQUENCE</scope>
    <source>
        <strain evidence="1">E20ANME2</strain>
    </source>
</reference>
<name>A0AC61L140_9EURY</name>
<accession>A0AC61L140</accession>
<gene>
    <name evidence="1" type="ORF">C4B59_11530</name>
</gene>
<proteinExistence type="predicted"/>
<comment type="caution">
    <text evidence="1">The sequence shown here is derived from an EMBL/GenBank/DDBJ whole genome shotgun (WGS) entry which is preliminary data.</text>
</comment>
<organism evidence="1 2">
    <name type="scientific">Candidatus Methanogaster sp</name>
    <dbReference type="NCBI Taxonomy" id="3386292"/>
    <lineage>
        <taxon>Archaea</taxon>
        <taxon>Methanobacteriati</taxon>
        <taxon>Methanobacteriota</taxon>
        <taxon>Stenosarchaea group</taxon>
        <taxon>Methanomicrobia</taxon>
        <taxon>Methanosarcinales</taxon>
        <taxon>ANME-2 cluster</taxon>
        <taxon>Candidatus Methanogasteraceae</taxon>
        <taxon>Candidatus Methanogaster</taxon>
    </lineage>
</organism>
<evidence type="ECO:0000313" key="1">
    <source>
        <dbReference type="EMBL" id="PXF59438.1"/>
    </source>
</evidence>
<evidence type="ECO:0000313" key="2">
    <source>
        <dbReference type="Proteomes" id="UP000248329"/>
    </source>
</evidence>
<dbReference type="EMBL" id="PQXF01000025">
    <property type="protein sequence ID" value="PXF59438.1"/>
    <property type="molecule type" value="Genomic_DNA"/>
</dbReference>
<protein>
    <submittedName>
        <fullName evidence="1">Uncharacterized protein</fullName>
    </submittedName>
</protein>
<sequence length="146" mass="17086">MLDVFTDRATARLWKEFQRCLESEAAEEFLQILLTLMTIMFILNPEYRRNIKGFRGRYQFFSKDGQITMAAVFDDGKMEVKEGIIENPHITITFRDGRALLNYIISPRPDILGSILRHDVETEGNLNYLYKLGHLAKQLQLMMPRL</sequence>